<dbReference type="Proteomes" id="UP000637383">
    <property type="component" value="Unassembled WGS sequence"/>
</dbReference>
<protein>
    <submittedName>
        <fullName evidence="1">Uncharacterized protein</fullName>
    </submittedName>
</protein>
<accession>A0ABR8KGT7</accession>
<dbReference type="EMBL" id="JACJTU010000029">
    <property type="protein sequence ID" value="MBD2737287.1"/>
    <property type="molecule type" value="Genomic_DNA"/>
</dbReference>
<comment type="caution">
    <text evidence="1">The sequence shown here is derived from an EMBL/GenBank/DDBJ whole genome shotgun (WGS) entry which is preliminary data.</text>
</comment>
<evidence type="ECO:0000313" key="1">
    <source>
        <dbReference type="EMBL" id="MBD2737287.1"/>
    </source>
</evidence>
<proteinExistence type="predicted"/>
<dbReference type="RefSeq" id="WP_190957874.1">
    <property type="nucleotide sequence ID" value="NZ_JACJTU010000029.1"/>
</dbReference>
<sequence length="89" mass="9901">MLSILGYPLSEQFYDGLATIIYRGVPETDLLSVVVKLRNLFTIETVDKGTRLGVAIARPIILEKYNNLLQCNSSPGYSVEFAILISVQH</sequence>
<keyword evidence="2" id="KW-1185">Reference proteome</keyword>
<name>A0ABR8KGT7_9NOSO</name>
<organism evidence="1 2">
    <name type="scientific">Nostoc paludosum FACHB-159</name>
    <dbReference type="NCBI Taxonomy" id="2692908"/>
    <lineage>
        <taxon>Bacteria</taxon>
        <taxon>Bacillati</taxon>
        <taxon>Cyanobacteriota</taxon>
        <taxon>Cyanophyceae</taxon>
        <taxon>Nostocales</taxon>
        <taxon>Nostocaceae</taxon>
        <taxon>Nostoc</taxon>
    </lineage>
</organism>
<reference evidence="1 2" key="1">
    <citation type="journal article" date="2020" name="ISME J.">
        <title>Comparative genomics reveals insights into cyanobacterial evolution and habitat adaptation.</title>
        <authorList>
            <person name="Chen M.Y."/>
            <person name="Teng W.K."/>
            <person name="Zhao L."/>
            <person name="Hu C.X."/>
            <person name="Zhou Y.K."/>
            <person name="Han B.P."/>
            <person name="Song L.R."/>
            <person name="Shu W.S."/>
        </authorList>
    </citation>
    <scope>NUCLEOTIDE SEQUENCE [LARGE SCALE GENOMIC DNA]</scope>
    <source>
        <strain evidence="1 2">FACHB-159</strain>
    </source>
</reference>
<gene>
    <name evidence="1" type="ORF">H6H03_25950</name>
</gene>
<evidence type="ECO:0000313" key="2">
    <source>
        <dbReference type="Proteomes" id="UP000637383"/>
    </source>
</evidence>